<sequence length="169" mass="17264">MLLLLTLTLSALAHALTLSAASTPLGTISLTPPHILLSNPQAASSLPSGPIPLSLSSCPSTIAVDTAALAPGVSKHLTLFSDAAGSIVGFGFAAGAPRSAVKNVEEEWMIELAPVVAGPQPVFNKPPVLAADGEEAVVEGDQRSFLQKYWWAIAIFLVLQLVMGGGGGE</sequence>
<gene>
    <name evidence="3" type="ORF">EJ06DRAFT_585352</name>
</gene>
<protein>
    <recommendedName>
        <fullName evidence="5">ER membrane protein complex subunit 10</fullName>
    </recommendedName>
</protein>
<keyword evidence="1" id="KW-1133">Transmembrane helix</keyword>
<proteinExistence type="predicted"/>
<keyword evidence="2" id="KW-0732">Signal</keyword>
<accession>A0A6G1HJ51</accession>
<reference evidence="3" key="1">
    <citation type="journal article" date="2020" name="Stud. Mycol.">
        <title>101 Dothideomycetes genomes: a test case for predicting lifestyles and emergence of pathogens.</title>
        <authorList>
            <person name="Haridas S."/>
            <person name="Albert R."/>
            <person name="Binder M."/>
            <person name="Bloem J."/>
            <person name="Labutti K."/>
            <person name="Salamov A."/>
            <person name="Andreopoulos B."/>
            <person name="Baker S."/>
            <person name="Barry K."/>
            <person name="Bills G."/>
            <person name="Bluhm B."/>
            <person name="Cannon C."/>
            <person name="Castanera R."/>
            <person name="Culley D."/>
            <person name="Daum C."/>
            <person name="Ezra D."/>
            <person name="Gonzalez J."/>
            <person name="Henrissat B."/>
            <person name="Kuo A."/>
            <person name="Liang C."/>
            <person name="Lipzen A."/>
            <person name="Lutzoni F."/>
            <person name="Magnuson J."/>
            <person name="Mondo S."/>
            <person name="Nolan M."/>
            <person name="Ohm R."/>
            <person name="Pangilinan J."/>
            <person name="Park H.-J."/>
            <person name="Ramirez L."/>
            <person name="Alfaro M."/>
            <person name="Sun H."/>
            <person name="Tritt A."/>
            <person name="Yoshinaga Y."/>
            <person name="Zwiers L.-H."/>
            <person name="Turgeon B."/>
            <person name="Goodwin S."/>
            <person name="Spatafora J."/>
            <person name="Crous P."/>
            <person name="Grigoriev I."/>
        </authorList>
    </citation>
    <scope>NUCLEOTIDE SEQUENCE</scope>
    <source>
        <strain evidence="3">CBS 262.69</strain>
    </source>
</reference>
<evidence type="ECO:0000256" key="1">
    <source>
        <dbReference type="SAM" id="Phobius"/>
    </source>
</evidence>
<dbReference type="Pfam" id="PF21203">
    <property type="entry name" value="ECM10"/>
    <property type="match status" value="1"/>
</dbReference>
<evidence type="ECO:0000256" key="2">
    <source>
        <dbReference type="SAM" id="SignalP"/>
    </source>
</evidence>
<dbReference type="EMBL" id="ML996708">
    <property type="protein sequence ID" value="KAF2396088.1"/>
    <property type="molecule type" value="Genomic_DNA"/>
</dbReference>
<feature type="signal peptide" evidence="2">
    <location>
        <begin position="1"/>
        <end position="15"/>
    </location>
</feature>
<name>A0A6G1HJ51_9PEZI</name>
<evidence type="ECO:0000313" key="3">
    <source>
        <dbReference type="EMBL" id="KAF2396088.1"/>
    </source>
</evidence>
<dbReference type="Proteomes" id="UP000799640">
    <property type="component" value="Unassembled WGS sequence"/>
</dbReference>
<keyword evidence="4" id="KW-1185">Reference proteome</keyword>
<evidence type="ECO:0008006" key="5">
    <source>
        <dbReference type="Google" id="ProtNLM"/>
    </source>
</evidence>
<dbReference type="OrthoDB" id="1894652at2759"/>
<keyword evidence="1" id="KW-0472">Membrane</keyword>
<feature type="chain" id="PRO_5026077778" description="ER membrane protein complex subunit 10" evidence="2">
    <location>
        <begin position="16"/>
        <end position="169"/>
    </location>
</feature>
<dbReference type="AlphaFoldDB" id="A0A6G1HJ51"/>
<evidence type="ECO:0000313" key="4">
    <source>
        <dbReference type="Proteomes" id="UP000799640"/>
    </source>
</evidence>
<organism evidence="3 4">
    <name type="scientific">Trichodelitschia bisporula</name>
    <dbReference type="NCBI Taxonomy" id="703511"/>
    <lineage>
        <taxon>Eukaryota</taxon>
        <taxon>Fungi</taxon>
        <taxon>Dikarya</taxon>
        <taxon>Ascomycota</taxon>
        <taxon>Pezizomycotina</taxon>
        <taxon>Dothideomycetes</taxon>
        <taxon>Dothideomycetes incertae sedis</taxon>
        <taxon>Phaeotrichales</taxon>
        <taxon>Phaeotrichaceae</taxon>
        <taxon>Trichodelitschia</taxon>
    </lineage>
</organism>
<keyword evidence="1" id="KW-0812">Transmembrane</keyword>
<feature type="transmembrane region" description="Helical" evidence="1">
    <location>
        <begin position="149"/>
        <end position="168"/>
    </location>
</feature>